<evidence type="ECO:0000256" key="7">
    <source>
        <dbReference type="SAM" id="Phobius"/>
    </source>
</evidence>
<keyword evidence="5 7" id="KW-0472">Membrane</keyword>
<accession>A0A1M5R324</accession>
<evidence type="ECO:0000259" key="8">
    <source>
        <dbReference type="Pfam" id="PF00122"/>
    </source>
</evidence>
<keyword evidence="2 7" id="KW-0812">Transmembrane</keyword>
<dbReference type="Gene3D" id="3.40.50.1000">
    <property type="entry name" value="HAD superfamily/HAD-like"/>
    <property type="match status" value="1"/>
</dbReference>
<feature type="transmembrane region" description="Helical" evidence="7">
    <location>
        <begin position="51"/>
        <end position="71"/>
    </location>
</feature>
<dbReference type="Gene3D" id="1.20.1110.10">
    <property type="entry name" value="Calcium-transporting ATPase, transmembrane domain"/>
    <property type="match status" value="1"/>
</dbReference>
<reference evidence="9 10" key="1">
    <citation type="submission" date="2016-11" db="EMBL/GenBank/DDBJ databases">
        <authorList>
            <person name="Jaros S."/>
            <person name="Januszkiewicz K."/>
            <person name="Wedrychowicz H."/>
        </authorList>
    </citation>
    <scope>NUCLEOTIDE SEQUENCE [LARGE SCALE GENOMIC DNA]</scope>
    <source>
        <strain evidence="9 10">DSM 45627</strain>
    </source>
</reference>
<dbReference type="Gene3D" id="2.70.150.10">
    <property type="entry name" value="Calcium-transporting ATPase, cytoplasmic transduction domain A"/>
    <property type="match status" value="1"/>
</dbReference>
<dbReference type="OrthoDB" id="9814270at2"/>
<feature type="transmembrane region" description="Helical" evidence="7">
    <location>
        <begin position="259"/>
        <end position="284"/>
    </location>
</feature>
<comment type="subcellular location">
    <subcellularLocation>
        <location evidence="1">Cell membrane</location>
        <topology evidence="1">Multi-pass membrane protein</topology>
    </subcellularLocation>
</comment>
<dbReference type="GO" id="GO:0016887">
    <property type="term" value="F:ATP hydrolysis activity"/>
    <property type="evidence" value="ECO:0007669"/>
    <property type="project" value="InterPro"/>
</dbReference>
<feature type="transmembrane region" description="Helical" evidence="7">
    <location>
        <begin position="650"/>
        <end position="669"/>
    </location>
</feature>
<feature type="transmembrane region" description="Helical" evidence="7">
    <location>
        <begin position="626"/>
        <end position="644"/>
    </location>
</feature>
<dbReference type="AlphaFoldDB" id="A0A1M5R324"/>
<feature type="transmembrane region" description="Helical" evidence="7">
    <location>
        <begin position="681"/>
        <end position="706"/>
    </location>
</feature>
<keyword evidence="3" id="KW-1278">Translocase</keyword>
<dbReference type="SUPFAM" id="SSF56784">
    <property type="entry name" value="HAD-like"/>
    <property type="match status" value="1"/>
</dbReference>
<dbReference type="PRINTS" id="PR00119">
    <property type="entry name" value="CATATPASE"/>
</dbReference>
<evidence type="ECO:0000313" key="9">
    <source>
        <dbReference type="EMBL" id="SHH20183.1"/>
    </source>
</evidence>
<dbReference type="GO" id="GO:0005886">
    <property type="term" value="C:plasma membrane"/>
    <property type="evidence" value="ECO:0007669"/>
    <property type="project" value="UniProtKB-SubCell"/>
</dbReference>
<gene>
    <name evidence="9" type="ORF">SAMN05443575_3417</name>
</gene>
<dbReference type="InterPro" id="IPR036412">
    <property type="entry name" value="HAD-like_sf"/>
</dbReference>
<feature type="transmembrane region" description="Helical" evidence="7">
    <location>
        <begin position="227"/>
        <end position="247"/>
    </location>
</feature>
<dbReference type="InterPro" id="IPR023298">
    <property type="entry name" value="ATPase_P-typ_TM_dom_sf"/>
</dbReference>
<protein>
    <submittedName>
        <fullName evidence="9">Cation-transporting ATPase E</fullName>
    </submittedName>
</protein>
<dbReference type="InterPro" id="IPR018303">
    <property type="entry name" value="ATPase_P-typ_P_site"/>
</dbReference>
<evidence type="ECO:0000256" key="1">
    <source>
        <dbReference type="ARBA" id="ARBA00004651"/>
    </source>
</evidence>
<keyword evidence="10" id="KW-1185">Reference proteome</keyword>
<feature type="transmembrane region" description="Helical" evidence="7">
    <location>
        <begin position="77"/>
        <end position="95"/>
    </location>
</feature>
<dbReference type="InterPro" id="IPR008250">
    <property type="entry name" value="ATPase_P-typ_transduc_dom_A_sf"/>
</dbReference>
<dbReference type="NCBIfam" id="TIGR01494">
    <property type="entry name" value="ATPase_P-type"/>
    <property type="match status" value="2"/>
</dbReference>
<dbReference type="PANTHER" id="PTHR42861">
    <property type="entry name" value="CALCIUM-TRANSPORTING ATPASE"/>
    <property type="match status" value="1"/>
</dbReference>
<feature type="region of interest" description="Disordered" evidence="6">
    <location>
        <begin position="1"/>
        <end position="22"/>
    </location>
</feature>
<dbReference type="SUPFAM" id="SSF81653">
    <property type="entry name" value="Calcium ATPase, transduction domain A"/>
    <property type="match status" value="1"/>
</dbReference>
<dbReference type="PROSITE" id="PS00154">
    <property type="entry name" value="ATPASE_E1_E2"/>
    <property type="match status" value="1"/>
</dbReference>
<evidence type="ECO:0000256" key="5">
    <source>
        <dbReference type="ARBA" id="ARBA00023136"/>
    </source>
</evidence>
<dbReference type="InterPro" id="IPR001757">
    <property type="entry name" value="P_typ_ATPase"/>
</dbReference>
<dbReference type="EMBL" id="FQVU01000005">
    <property type="protein sequence ID" value="SHH20183.1"/>
    <property type="molecule type" value="Genomic_DNA"/>
</dbReference>
<dbReference type="Proteomes" id="UP000186132">
    <property type="component" value="Unassembled WGS sequence"/>
</dbReference>
<keyword evidence="4 7" id="KW-1133">Transmembrane helix</keyword>
<dbReference type="PRINTS" id="PR00120">
    <property type="entry name" value="HATPASE"/>
</dbReference>
<dbReference type="GO" id="GO:0005524">
    <property type="term" value="F:ATP binding"/>
    <property type="evidence" value="ECO:0007669"/>
    <property type="project" value="InterPro"/>
</dbReference>
<dbReference type="InterPro" id="IPR044492">
    <property type="entry name" value="P_typ_ATPase_HD_dom"/>
</dbReference>
<dbReference type="SFLD" id="SFLDF00027">
    <property type="entry name" value="p-type_atpase"/>
    <property type="match status" value="1"/>
</dbReference>
<dbReference type="Pfam" id="PF00122">
    <property type="entry name" value="E1-E2_ATPase"/>
    <property type="match status" value="1"/>
</dbReference>
<proteinExistence type="predicted"/>
<dbReference type="STRING" id="1206085.SAMN05443575_3417"/>
<dbReference type="InterPro" id="IPR023214">
    <property type="entry name" value="HAD_sf"/>
</dbReference>
<sequence>MSTTDEPLRTAAPAAPPTPETGLDAAQVADRVAAGRVNRADVDTGRSVGQILRANVVTPFNGLLATLFVIILCTGRIQNALFGFVIVANTAIGVFQEVRAKRTLDRLAVLNAPRARVVRDGAVAEIAVEDVVADELLELRTGDQVCADGVVTVSAGLEVDESLLTGESDPIDKSPGDEVRSGSIVVAGTGRFLATAVGAEAYATALAAEAKRFTLTHSELVHGTNRLLRWISLLMLVVGPLLLWSQFHSDDNHGWRDAVTGAVAALVGMVPEGLVLLTSLAFMIGAVTLSRRDTLVQELPAVEGLARVDVVCLDKTGTLTHGDVVFDEVQLLVGADADDVDEALALAANVPDPNATALALQERFPAATWTATGGVPFSSARKWSALGTAERGTWVLGAPEMVLPDPVDDHERTARDRADRIAAQGRRVLLLAAAPGRLVGHEKDASLPAQLRPHALVVLAERVRDDAPDTMRYFLEQGVALKVISGDNPRTVGAVAASVGVPGVSGADDAVDARTLPEDLDELAEVLETKSVFGRVTPHQKRAVVAALQRKGHVVAMTGDGVNDAMALKDADIGVAMGNGSAATRSVAQLVLLDGRFSHLPDVVAEGRRVIANIERASSLFLVKNVYSLVLALITVVTVGAYLFEPIQLSLISNLTIGVPAFFLALGPNRRRYVPGFLRRVLRFSVPCGIVVGAAAYTGYAVIRAIDSSAGVAGGRTVATLVTLMCALWILVVLARPLAGWKVLLVGAMVAVIAVIVVVPAFATDVFLLHPTPKRVLVALVVGAAGAALVEVTARGVAFATRHRGGMDGDGVA</sequence>
<feature type="domain" description="P-type ATPase A" evidence="8">
    <location>
        <begin position="110"/>
        <end position="208"/>
    </location>
</feature>
<evidence type="ECO:0000256" key="4">
    <source>
        <dbReference type="ARBA" id="ARBA00022989"/>
    </source>
</evidence>
<dbReference type="RefSeq" id="WP_143168223.1">
    <property type="nucleotide sequence ID" value="NZ_FQVU01000005.1"/>
</dbReference>
<evidence type="ECO:0000256" key="6">
    <source>
        <dbReference type="SAM" id="MobiDB-lite"/>
    </source>
</evidence>
<dbReference type="InterPro" id="IPR059000">
    <property type="entry name" value="ATPase_P-type_domA"/>
</dbReference>
<evidence type="ECO:0000256" key="2">
    <source>
        <dbReference type="ARBA" id="ARBA00022692"/>
    </source>
</evidence>
<dbReference type="InterPro" id="IPR023299">
    <property type="entry name" value="ATPase_P-typ_cyto_dom_N"/>
</dbReference>
<feature type="transmembrane region" description="Helical" evidence="7">
    <location>
        <begin position="743"/>
        <end position="763"/>
    </location>
</feature>
<dbReference type="SUPFAM" id="SSF81665">
    <property type="entry name" value="Calcium ATPase, transmembrane domain M"/>
    <property type="match status" value="1"/>
</dbReference>
<feature type="transmembrane region" description="Helical" evidence="7">
    <location>
        <begin position="775"/>
        <end position="794"/>
    </location>
</feature>
<evidence type="ECO:0000256" key="3">
    <source>
        <dbReference type="ARBA" id="ARBA00022967"/>
    </source>
</evidence>
<dbReference type="SFLD" id="SFLDS00003">
    <property type="entry name" value="Haloacid_Dehalogenase"/>
    <property type="match status" value="1"/>
</dbReference>
<feature type="transmembrane region" description="Helical" evidence="7">
    <location>
        <begin position="718"/>
        <end position="736"/>
    </location>
</feature>
<dbReference type="Gene3D" id="3.40.1110.10">
    <property type="entry name" value="Calcium-transporting ATPase, cytoplasmic domain N"/>
    <property type="match status" value="1"/>
</dbReference>
<name>A0A1M5R324_9ACTN</name>
<evidence type="ECO:0000313" key="10">
    <source>
        <dbReference type="Proteomes" id="UP000186132"/>
    </source>
</evidence>
<dbReference type="SFLD" id="SFLDG00002">
    <property type="entry name" value="C1.7:_P-type_atpase_like"/>
    <property type="match status" value="1"/>
</dbReference>
<organism evidence="9 10">
    <name type="scientific">Jatrophihabitans endophyticus</name>
    <dbReference type="NCBI Taxonomy" id="1206085"/>
    <lineage>
        <taxon>Bacteria</taxon>
        <taxon>Bacillati</taxon>
        <taxon>Actinomycetota</taxon>
        <taxon>Actinomycetes</taxon>
        <taxon>Jatrophihabitantales</taxon>
        <taxon>Jatrophihabitantaceae</taxon>
        <taxon>Jatrophihabitans</taxon>
    </lineage>
</organism>
<dbReference type="Pfam" id="PF00702">
    <property type="entry name" value="Hydrolase"/>
    <property type="match status" value="1"/>
</dbReference>